<keyword evidence="2" id="KW-1133">Transmembrane helix</keyword>
<feature type="transmembrane region" description="Helical" evidence="2">
    <location>
        <begin position="21"/>
        <end position="42"/>
    </location>
</feature>
<evidence type="ECO:0000313" key="3">
    <source>
        <dbReference type="Proteomes" id="UP000095287"/>
    </source>
</evidence>
<sequence length="108" mass="12413">MMLFNTDKCFWQRNVAEMYRVLGLIRITLLIRIIIDPIMSFITDFQIRRGVLKLFNVRGNRVFMDSRNKIFQNSSSKEDSSAANAGQLEGPGKKEPQDARTQSVKTIS</sequence>
<keyword evidence="3" id="KW-1185">Reference proteome</keyword>
<evidence type="ECO:0000256" key="1">
    <source>
        <dbReference type="SAM" id="MobiDB-lite"/>
    </source>
</evidence>
<evidence type="ECO:0000256" key="2">
    <source>
        <dbReference type="SAM" id="Phobius"/>
    </source>
</evidence>
<keyword evidence="2" id="KW-0812">Transmembrane</keyword>
<evidence type="ECO:0000313" key="4">
    <source>
        <dbReference type="WBParaSite" id="L893_g5285.t1"/>
    </source>
</evidence>
<accession>A0A1I8AFT5</accession>
<feature type="compositionally biased region" description="Polar residues" evidence="1">
    <location>
        <begin position="99"/>
        <end position="108"/>
    </location>
</feature>
<reference evidence="4" key="1">
    <citation type="submission" date="2016-11" db="UniProtKB">
        <authorList>
            <consortium name="WormBaseParasite"/>
        </authorList>
    </citation>
    <scope>IDENTIFICATION</scope>
</reference>
<dbReference type="WBParaSite" id="L893_g5285.t1">
    <property type="protein sequence ID" value="L893_g5285.t1"/>
    <property type="gene ID" value="L893_g5285"/>
</dbReference>
<protein>
    <submittedName>
        <fullName evidence="4">Anoctamin</fullName>
    </submittedName>
</protein>
<proteinExistence type="predicted"/>
<organism evidence="3 4">
    <name type="scientific">Steinernema glaseri</name>
    <dbReference type="NCBI Taxonomy" id="37863"/>
    <lineage>
        <taxon>Eukaryota</taxon>
        <taxon>Metazoa</taxon>
        <taxon>Ecdysozoa</taxon>
        <taxon>Nematoda</taxon>
        <taxon>Chromadorea</taxon>
        <taxon>Rhabditida</taxon>
        <taxon>Tylenchina</taxon>
        <taxon>Panagrolaimomorpha</taxon>
        <taxon>Strongyloidoidea</taxon>
        <taxon>Steinernematidae</taxon>
        <taxon>Steinernema</taxon>
    </lineage>
</organism>
<feature type="region of interest" description="Disordered" evidence="1">
    <location>
        <begin position="72"/>
        <end position="108"/>
    </location>
</feature>
<dbReference type="Proteomes" id="UP000095287">
    <property type="component" value="Unplaced"/>
</dbReference>
<keyword evidence="2" id="KW-0472">Membrane</keyword>
<dbReference type="AlphaFoldDB" id="A0A1I8AFT5"/>
<name>A0A1I8AFT5_9BILA</name>